<dbReference type="InterPro" id="IPR011051">
    <property type="entry name" value="RmlC_Cupin_sf"/>
</dbReference>
<sequence>MASRPQRKDYTTQTSFDFKRPNNSLVTFSFDFDPARPYATRLTLPPGSKWSPEPHWHERYTEYICCVSGRLLIRLDGVDKVVTPADGPQTVNKYVVHEFMRADAFGYANANAEGEDEDVMVDEWTDPADGVKHVFFRNLLGVLQDQEYFGKWFGPQALLVCSRYDNYNVLWGGWGRWAVTHGMFALVEAVAVVVGLKPWYAEYTPERLRAAAEGAQKKSV</sequence>
<dbReference type="Gene3D" id="2.60.120.10">
    <property type="entry name" value="Jelly Rolls"/>
    <property type="match status" value="1"/>
</dbReference>
<dbReference type="SUPFAM" id="SSF51182">
    <property type="entry name" value="RmlC-like cupins"/>
    <property type="match status" value="1"/>
</dbReference>
<evidence type="ECO:0008006" key="3">
    <source>
        <dbReference type="Google" id="ProtNLM"/>
    </source>
</evidence>
<protein>
    <recommendedName>
        <fullName evidence="3">Cupin 2 conserved barrel domain-containing protein</fullName>
    </recommendedName>
</protein>
<dbReference type="InParanoid" id="W2SGC9"/>
<dbReference type="EMBL" id="KB822711">
    <property type="protein sequence ID" value="ETN46924.1"/>
    <property type="molecule type" value="Genomic_DNA"/>
</dbReference>
<name>W2SGC9_CYPE1</name>
<organism evidence="1 2">
    <name type="scientific">Cyphellophora europaea (strain CBS 101466)</name>
    <name type="common">Phialophora europaea</name>
    <dbReference type="NCBI Taxonomy" id="1220924"/>
    <lineage>
        <taxon>Eukaryota</taxon>
        <taxon>Fungi</taxon>
        <taxon>Dikarya</taxon>
        <taxon>Ascomycota</taxon>
        <taxon>Pezizomycotina</taxon>
        <taxon>Eurotiomycetes</taxon>
        <taxon>Chaetothyriomycetidae</taxon>
        <taxon>Chaetothyriales</taxon>
        <taxon>Cyphellophoraceae</taxon>
        <taxon>Cyphellophora</taxon>
    </lineage>
</organism>
<gene>
    <name evidence="1" type="ORF">HMPREF1541_01113</name>
</gene>
<dbReference type="RefSeq" id="XP_008711636.1">
    <property type="nucleotide sequence ID" value="XM_008713414.1"/>
</dbReference>
<proteinExistence type="predicted"/>
<dbReference type="Proteomes" id="UP000030752">
    <property type="component" value="Unassembled WGS sequence"/>
</dbReference>
<dbReference type="AlphaFoldDB" id="W2SGC9"/>
<evidence type="ECO:0000313" key="2">
    <source>
        <dbReference type="Proteomes" id="UP000030752"/>
    </source>
</evidence>
<accession>W2SGC9</accession>
<dbReference type="OrthoDB" id="504210at2759"/>
<dbReference type="GeneID" id="19968452"/>
<dbReference type="InterPro" id="IPR014710">
    <property type="entry name" value="RmlC-like_jellyroll"/>
</dbReference>
<evidence type="ECO:0000313" key="1">
    <source>
        <dbReference type="EMBL" id="ETN46924.1"/>
    </source>
</evidence>
<keyword evidence="2" id="KW-1185">Reference proteome</keyword>
<reference evidence="1 2" key="1">
    <citation type="submission" date="2013-03" db="EMBL/GenBank/DDBJ databases">
        <title>The Genome Sequence of Phialophora europaea CBS 101466.</title>
        <authorList>
            <consortium name="The Broad Institute Genomics Platform"/>
            <person name="Cuomo C."/>
            <person name="de Hoog S."/>
            <person name="Gorbushina A."/>
            <person name="Walker B."/>
            <person name="Young S.K."/>
            <person name="Zeng Q."/>
            <person name="Gargeya S."/>
            <person name="Fitzgerald M."/>
            <person name="Haas B."/>
            <person name="Abouelleil A."/>
            <person name="Allen A.W."/>
            <person name="Alvarado L."/>
            <person name="Arachchi H.M."/>
            <person name="Berlin A.M."/>
            <person name="Chapman S.B."/>
            <person name="Gainer-Dewar J."/>
            <person name="Goldberg J."/>
            <person name="Griggs A."/>
            <person name="Gujja S."/>
            <person name="Hansen M."/>
            <person name="Howarth C."/>
            <person name="Imamovic A."/>
            <person name="Ireland A."/>
            <person name="Larimer J."/>
            <person name="McCowan C."/>
            <person name="Murphy C."/>
            <person name="Pearson M."/>
            <person name="Poon T.W."/>
            <person name="Priest M."/>
            <person name="Roberts A."/>
            <person name="Saif S."/>
            <person name="Shea T."/>
            <person name="Sisk P."/>
            <person name="Sykes S."/>
            <person name="Wortman J."/>
            <person name="Nusbaum C."/>
            <person name="Birren B."/>
        </authorList>
    </citation>
    <scope>NUCLEOTIDE SEQUENCE [LARGE SCALE GENOMIC DNA]</scope>
    <source>
        <strain evidence="1 2">CBS 101466</strain>
    </source>
</reference>
<dbReference type="HOGENOM" id="CLU_087698_0_0_1"/>
<dbReference type="eggNOG" id="ENOG502SUSI">
    <property type="taxonomic scope" value="Eukaryota"/>
</dbReference>
<dbReference type="VEuPathDB" id="FungiDB:HMPREF1541_01113"/>